<keyword evidence="5 7" id="KW-0496">Mitochondrion</keyword>
<feature type="compositionally biased region" description="Low complexity" evidence="8">
    <location>
        <begin position="299"/>
        <end position="334"/>
    </location>
</feature>
<feature type="region of interest" description="Disordered" evidence="8">
    <location>
        <begin position="245"/>
        <end position="359"/>
    </location>
</feature>
<dbReference type="Gene3D" id="3.40.50.12710">
    <property type="match status" value="1"/>
</dbReference>
<comment type="similarity">
    <text evidence="2 7">Belongs to the NDUFAF7 family.</text>
</comment>
<evidence type="ECO:0000256" key="1">
    <source>
        <dbReference type="ARBA" id="ARBA00004173"/>
    </source>
</evidence>
<dbReference type="Pfam" id="PF02636">
    <property type="entry name" value="Methyltransf_28"/>
    <property type="match status" value="1"/>
</dbReference>
<keyword evidence="10" id="KW-1185">Reference proteome</keyword>
<keyword evidence="3 7" id="KW-0489">Methyltransferase</keyword>
<comment type="catalytic activity">
    <reaction evidence="6 7">
        <text>L-arginyl-[protein] + 2 S-adenosyl-L-methionine = N(omega),N(omega)'-dimethyl-L-arginyl-[protein] + 2 S-adenosyl-L-homocysteine + 2 H(+)</text>
        <dbReference type="Rhea" id="RHEA:48108"/>
        <dbReference type="Rhea" id="RHEA-COMP:10532"/>
        <dbReference type="Rhea" id="RHEA-COMP:11992"/>
        <dbReference type="ChEBI" id="CHEBI:15378"/>
        <dbReference type="ChEBI" id="CHEBI:29965"/>
        <dbReference type="ChEBI" id="CHEBI:57856"/>
        <dbReference type="ChEBI" id="CHEBI:59789"/>
        <dbReference type="ChEBI" id="CHEBI:88221"/>
        <dbReference type="EC" id="2.1.1.320"/>
    </reaction>
</comment>
<dbReference type="EMBL" id="JAEHOE010000129">
    <property type="protein sequence ID" value="KAG2485427.1"/>
    <property type="molecule type" value="Genomic_DNA"/>
</dbReference>
<feature type="compositionally biased region" description="Gly residues" evidence="8">
    <location>
        <begin position="251"/>
        <end position="270"/>
    </location>
</feature>
<accession>A0A836BQV1</accession>
<protein>
    <recommendedName>
        <fullName evidence="7">Protein arginine methyltransferase NDUFAF7</fullName>
        <ecNumber evidence="7">2.1.1.320</ecNumber>
    </recommendedName>
</protein>
<feature type="compositionally biased region" description="Gly residues" evidence="8">
    <location>
        <begin position="155"/>
        <end position="175"/>
    </location>
</feature>
<dbReference type="AlphaFoldDB" id="A0A836BQV1"/>
<evidence type="ECO:0000256" key="7">
    <source>
        <dbReference type="RuleBase" id="RU364114"/>
    </source>
</evidence>
<evidence type="ECO:0000256" key="8">
    <source>
        <dbReference type="SAM" id="MobiDB-lite"/>
    </source>
</evidence>
<dbReference type="PANTHER" id="PTHR12049">
    <property type="entry name" value="PROTEIN ARGININE METHYLTRANSFERASE NDUFAF7, MITOCHONDRIAL"/>
    <property type="match status" value="1"/>
</dbReference>
<gene>
    <name evidence="9" type="ORF">HYH03_015808</name>
</gene>
<evidence type="ECO:0000256" key="6">
    <source>
        <dbReference type="ARBA" id="ARBA00048612"/>
    </source>
</evidence>
<dbReference type="InterPro" id="IPR029063">
    <property type="entry name" value="SAM-dependent_MTases_sf"/>
</dbReference>
<sequence length="546" mass="55108">MVRGGPISLAEYMQDCLTSPQGGFYMSRDVFGSAGDFVTSPEISQMFGEMVGIWCVHTWMQLGQPPRLRLVELGPGRGTLMADLLRGTAGFKDFSRSLSVHLVEMSPALRAMQWRALRCSEAASSHSPSAKEAEELRHLRAGLPPLLGQAARRGAGAGTEAGLEAGTGSGGGLGASAGAEPWSTPEEGVSGFNGCSVRWHTTLDSVPAGPGPSLYIAHEFFDALPVHQFVRHPTRGWTEKMVDLEDRDEGPQGGGSGSGSESGPRDGSGGTTARLAVGPGDSPDLKSAAEQGGGGSGSSSGSDGDAGSTKPHPTAAATGSDGSGSSPRSASESGSGSGAEGAGVPAHTTSGSGLRLVLSPGPTPAASMLVPRRLAGLAKEEAEAIQAVEICAAGMATAERLSQRIAAHGGAALVMDYGRGGAPYADSLVAIRAHRGVGILDGPGTADLSAWVDFDALRLAAEGPPGPGAAGPVRASGPVSQAAFLRALGIEHRLQALAAAASSPEQARSLEEGVARLVGEGEGSMGRSYQVMAIHESGLSGKLAGL</sequence>
<evidence type="ECO:0000256" key="2">
    <source>
        <dbReference type="ARBA" id="ARBA00005891"/>
    </source>
</evidence>
<dbReference type="GO" id="GO:0032981">
    <property type="term" value="P:mitochondrial respiratory chain complex I assembly"/>
    <property type="evidence" value="ECO:0007669"/>
    <property type="project" value="TreeGrafter"/>
</dbReference>
<evidence type="ECO:0000256" key="3">
    <source>
        <dbReference type="ARBA" id="ARBA00022603"/>
    </source>
</evidence>
<dbReference type="GO" id="GO:0005739">
    <property type="term" value="C:mitochondrion"/>
    <property type="evidence" value="ECO:0007669"/>
    <property type="project" value="UniProtKB-SubCell"/>
</dbReference>
<organism evidence="9 10">
    <name type="scientific">Edaphochlamys debaryana</name>
    <dbReference type="NCBI Taxonomy" id="47281"/>
    <lineage>
        <taxon>Eukaryota</taxon>
        <taxon>Viridiplantae</taxon>
        <taxon>Chlorophyta</taxon>
        <taxon>core chlorophytes</taxon>
        <taxon>Chlorophyceae</taxon>
        <taxon>CS clade</taxon>
        <taxon>Chlamydomonadales</taxon>
        <taxon>Chlamydomonadales incertae sedis</taxon>
        <taxon>Edaphochlamys</taxon>
    </lineage>
</organism>
<dbReference type="InterPro" id="IPR038375">
    <property type="entry name" value="NDUFAF7_sf"/>
</dbReference>
<reference evidence="9" key="1">
    <citation type="journal article" date="2020" name="bioRxiv">
        <title>Comparative genomics of Chlamydomonas.</title>
        <authorList>
            <person name="Craig R.J."/>
            <person name="Hasan A.R."/>
            <person name="Ness R.W."/>
            <person name="Keightley P.D."/>
        </authorList>
    </citation>
    <scope>NUCLEOTIDE SEQUENCE</scope>
    <source>
        <strain evidence="9">CCAP 11/70</strain>
    </source>
</reference>
<dbReference type="GO" id="GO:0032259">
    <property type="term" value="P:methylation"/>
    <property type="evidence" value="ECO:0007669"/>
    <property type="project" value="UniProtKB-KW"/>
</dbReference>
<name>A0A836BQV1_9CHLO</name>
<comment type="subcellular location">
    <subcellularLocation>
        <location evidence="1 7">Mitochondrion</location>
    </subcellularLocation>
</comment>
<proteinExistence type="inferred from homology"/>
<evidence type="ECO:0000313" key="9">
    <source>
        <dbReference type="EMBL" id="KAG2485427.1"/>
    </source>
</evidence>
<dbReference type="GO" id="GO:0035243">
    <property type="term" value="F:protein-arginine omega-N symmetric methyltransferase activity"/>
    <property type="evidence" value="ECO:0007669"/>
    <property type="project" value="UniProtKB-EC"/>
</dbReference>
<dbReference type="SUPFAM" id="SSF53335">
    <property type="entry name" value="S-adenosyl-L-methionine-dependent methyltransferases"/>
    <property type="match status" value="1"/>
</dbReference>
<dbReference type="PANTHER" id="PTHR12049:SF7">
    <property type="entry name" value="PROTEIN ARGININE METHYLTRANSFERASE NDUFAF7, MITOCHONDRIAL"/>
    <property type="match status" value="1"/>
</dbReference>
<evidence type="ECO:0000256" key="5">
    <source>
        <dbReference type="ARBA" id="ARBA00023128"/>
    </source>
</evidence>
<feature type="region of interest" description="Disordered" evidence="8">
    <location>
        <begin position="151"/>
        <end position="189"/>
    </location>
</feature>
<comment type="function">
    <text evidence="7">Arginine methyltransferase involved in the assembly or stability of mitochondrial NADH:ubiquinone oxidoreductase complex (complex I).</text>
</comment>
<comment type="caution">
    <text evidence="9">The sequence shown here is derived from an EMBL/GenBank/DDBJ whole genome shotgun (WGS) entry which is preliminary data.</text>
</comment>
<dbReference type="Proteomes" id="UP000612055">
    <property type="component" value="Unassembled WGS sequence"/>
</dbReference>
<evidence type="ECO:0000313" key="10">
    <source>
        <dbReference type="Proteomes" id="UP000612055"/>
    </source>
</evidence>
<keyword evidence="4 7" id="KW-0808">Transferase</keyword>
<dbReference type="EC" id="2.1.1.320" evidence="7"/>
<dbReference type="OrthoDB" id="438553at2759"/>
<evidence type="ECO:0000256" key="4">
    <source>
        <dbReference type="ARBA" id="ARBA00022679"/>
    </source>
</evidence>
<dbReference type="InterPro" id="IPR003788">
    <property type="entry name" value="NDUFAF7"/>
</dbReference>